<organism evidence="1 2">
    <name type="scientific">Strigomonas culicis</name>
    <dbReference type="NCBI Taxonomy" id="28005"/>
    <lineage>
        <taxon>Eukaryota</taxon>
        <taxon>Discoba</taxon>
        <taxon>Euglenozoa</taxon>
        <taxon>Kinetoplastea</taxon>
        <taxon>Metakinetoplastina</taxon>
        <taxon>Trypanosomatida</taxon>
        <taxon>Trypanosomatidae</taxon>
        <taxon>Strigomonadinae</taxon>
        <taxon>Strigomonas</taxon>
    </lineage>
</organism>
<reference evidence="1 2" key="1">
    <citation type="journal article" date="2013" name="PLoS ONE">
        <title>Predicting the Proteins of Angomonas deanei, Strigomonas culicis and Their Respective Endosymbionts Reveals New Aspects of the Trypanosomatidae Family.</title>
        <authorList>
            <person name="Motta M.C."/>
            <person name="Martins A.C."/>
            <person name="de Souza S.S."/>
            <person name="Catta-Preta C.M."/>
            <person name="Silva R."/>
            <person name="Klein C.C."/>
            <person name="de Almeida L.G."/>
            <person name="de Lima Cunha O."/>
            <person name="Ciapina L.P."/>
            <person name="Brocchi M."/>
            <person name="Colabardini A.C."/>
            <person name="de Araujo Lima B."/>
            <person name="Machado C.R."/>
            <person name="de Almeida Soares C.M."/>
            <person name="Probst C.M."/>
            <person name="de Menezes C.B."/>
            <person name="Thompson C.E."/>
            <person name="Bartholomeu D.C."/>
            <person name="Gradia D.F."/>
            <person name="Pavoni D.P."/>
            <person name="Grisard E.C."/>
            <person name="Fantinatti-Garboggini F."/>
            <person name="Marchini F.K."/>
            <person name="Rodrigues-Luiz G.F."/>
            <person name="Wagner G."/>
            <person name="Goldman G.H."/>
            <person name="Fietto J.L."/>
            <person name="Elias M.C."/>
            <person name="Goldman M.H."/>
            <person name="Sagot M.F."/>
            <person name="Pereira M."/>
            <person name="Stoco P.H."/>
            <person name="de Mendonca-Neto R.P."/>
            <person name="Teixeira S.M."/>
            <person name="Maciel T.E."/>
            <person name="de Oliveira Mendes T.A."/>
            <person name="Urmenyi T.P."/>
            <person name="de Souza W."/>
            <person name="Schenkman S."/>
            <person name="de Vasconcelos A.T."/>
        </authorList>
    </citation>
    <scope>NUCLEOTIDE SEQUENCE [LARGE SCALE GENOMIC DNA]</scope>
</reference>
<sequence>MDPPFLSISSPSFNISVHSRLAKTIHVHASGRSFVLPWMHRFASECFFSTLFLSSSSSEQLFFFFLASSHF</sequence>
<gene>
    <name evidence="1" type="ORF">STCU_12037</name>
</gene>
<dbReference type="AlphaFoldDB" id="S9TBM2"/>
<proteinExistence type="predicted"/>
<accession>S9TBM2</accession>
<name>S9TBM2_9TRYP</name>
<keyword evidence="2" id="KW-1185">Reference proteome</keyword>
<protein>
    <submittedName>
        <fullName evidence="1">Uncharacterized protein</fullName>
    </submittedName>
</protein>
<evidence type="ECO:0000313" key="1">
    <source>
        <dbReference type="EMBL" id="EPY15422.1"/>
    </source>
</evidence>
<dbReference type="EMBL" id="ATMH01012105">
    <property type="protein sequence ID" value="EPY15422.1"/>
    <property type="molecule type" value="Genomic_DNA"/>
</dbReference>
<dbReference type="Proteomes" id="UP000015354">
    <property type="component" value="Unassembled WGS sequence"/>
</dbReference>
<comment type="caution">
    <text evidence="1">The sequence shown here is derived from an EMBL/GenBank/DDBJ whole genome shotgun (WGS) entry which is preliminary data.</text>
</comment>
<evidence type="ECO:0000313" key="2">
    <source>
        <dbReference type="Proteomes" id="UP000015354"/>
    </source>
</evidence>